<keyword evidence="3" id="KW-1185">Reference proteome</keyword>
<organism evidence="2 3">
    <name type="scientific">Novosphingobium aureum</name>
    <dbReference type="NCBI Taxonomy" id="2792964"/>
    <lineage>
        <taxon>Bacteria</taxon>
        <taxon>Pseudomonadati</taxon>
        <taxon>Pseudomonadota</taxon>
        <taxon>Alphaproteobacteria</taxon>
        <taxon>Sphingomonadales</taxon>
        <taxon>Sphingomonadaceae</taxon>
        <taxon>Novosphingobium</taxon>
    </lineage>
</organism>
<name>A0A931HA42_9SPHN</name>
<dbReference type="EMBL" id="JADZGI010000001">
    <property type="protein sequence ID" value="MBH0112175.1"/>
    <property type="molecule type" value="Genomic_DNA"/>
</dbReference>
<reference evidence="2" key="1">
    <citation type="submission" date="2020-11" db="EMBL/GenBank/DDBJ databases">
        <title>Novosphingobium aureum sp. nov., a marine bacterium isolated from sediment of a salt flat.</title>
        <authorList>
            <person name="Yoo Y."/>
            <person name="Kim J.-J."/>
        </authorList>
    </citation>
    <scope>NUCLEOTIDE SEQUENCE</scope>
    <source>
        <strain evidence="2">YJ-S2-02</strain>
    </source>
</reference>
<dbReference type="PROSITE" id="PS51257">
    <property type="entry name" value="PROKAR_LIPOPROTEIN"/>
    <property type="match status" value="1"/>
</dbReference>
<dbReference type="AlphaFoldDB" id="A0A931HA42"/>
<dbReference type="Proteomes" id="UP000617634">
    <property type="component" value="Unassembled WGS sequence"/>
</dbReference>
<dbReference type="Pfam" id="PF12276">
    <property type="entry name" value="DUF3617"/>
    <property type="match status" value="1"/>
</dbReference>
<evidence type="ECO:0000256" key="1">
    <source>
        <dbReference type="SAM" id="MobiDB-lite"/>
    </source>
</evidence>
<evidence type="ECO:0000313" key="2">
    <source>
        <dbReference type="EMBL" id="MBH0112175.1"/>
    </source>
</evidence>
<feature type="region of interest" description="Disordered" evidence="1">
    <location>
        <begin position="26"/>
        <end position="56"/>
    </location>
</feature>
<protein>
    <submittedName>
        <fullName evidence="2">DUF3617 domain-containing protein</fullName>
    </submittedName>
</protein>
<accession>A0A931HA42</accession>
<sequence length="192" mass="20510">MTGNSLRPVGWPLALAIGFSLASCGSGDAPEEEAGAGAPLSSAEVQSRAEGIEKPRPGLYRRSVELLEIEAPGMPEGMAEQMRGHMSFGPRDGEVCITEADTERGFHDMFDESEEGANCSYDRFEVKGGALDARMTCSTPGQGRAVMTMQGKVGSTSSEVTMTMRMDGTPAPVDGMRMKTKMRFERIGDCGE</sequence>
<dbReference type="RefSeq" id="WP_197161084.1">
    <property type="nucleotide sequence ID" value="NZ_JADZGI010000001.1"/>
</dbReference>
<gene>
    <name evidence="2" type="ORF">I5E68_04305</name>
</gene>
<dbReference type="InterPro" id="IPR022061">
    <property type="entry name" value="DUF3617"/>
</dbReference>
<proteinExistence type="predicted"/>
<feature type="compositionally biased region" description="Low complexity" evidence="1">
    <location>
        <begin position="35"/>
        <end position="44"/>
    </location>
</feature>
<comment type="caution">
    <text evidence="2">The sequence shown here is derived from an EMBL/GenBank/DDBJ whole genome shotgun (WGS) entry which is preliminary data.</text>
</comment>
<evidence type="ECO:0000313" key="3">
    <source>
        <dbReference type="Proteomes" id="UP000617634"/>
    </source>
</evidence>